<dbReference type="RefSeq" id="WP_169158489.1">
    <property type="nucleotide sequence ID" value="NZ_JABBFW010000001.1"/>
</dbReference>
<sequence length="141" mass="14503">MQALRGLALLLLLQALGEILARAFALPLPGPVLGLALLLPALRLPPVREPVAAAADMLLTHLSLLFVPVGVGVITHLGLLSQYGLKLLVAIVLSTWIGMAVTALVLRALLKRTAPQPAEGDATDGTSPGGVGRIDKGETDG</sequence>
<keyword evidence="4 7" id="KW-1133">Transmembrane helix</keyword>
<protein>
    <submittedName>
        <fullName evidence="8">CidA/LrgA family protein</fullName>
    </submittedName>
</protein>
<evidence type="ECO:0000256" key="3">
    <source>
        <dbReference type="ARBA" id="ARBA00022692"/>
    </source>
</evidence>
<feature type="region of interest" description="Disordered" evidence="6">
    <location>
        <begin position="116"/>
        <end position="141"/>
    </location>
</feature>
<evidence type="ECO:0000313" key="8">
    <source>
        <dbReference type="EMBL" id="NML13574.1"/>
    </source>
</evidence>
<evidence type="ECO:0000256" key="5">
    <source>
        <dbReference type="ARBA" id="ARBA00023136"/>
    </source>
</evidence>
<feature type="transmembrane region" description="Helical" evidence="7">
    <location>
        <begin position="87"/>
        <end position="110"/>
    </location>
</feature>
<keyword evidence="9" id="KW-1185">Reference proteome</keyword>
<keyword evidence="3 7" id="KW-0812">Transmembrane</keyword>
<evidence type="ECO:0000313" key="9">
    <source>
        <dbReference type="Proteomes" id="UP000574067"/>
    </source>
</evidence>
<name>A0A848F1L5_9BURK</name>
<gene>
    <name evidence="8" type="ORF">HHL10_01085</name>
</gene>
<dbReference type="AlphaFoldDB" id="A0A848F1L5"/>
<dbReference type="PANTHER" id="PTHR33931">
    <property type="entry name" value="HOLIN-LIKE PROTEIN CIDA-RELATED"/>
    <property type="match status" value="1"/>
</dbReference>
<dbReference type="Pfam" id="PF03788">
    <property type="entry name" value="LrgA"/>
    <property type="match status" value="1"/>
</dbReference>
<evidence type="ECO:0000256" key="4">
    <source>
        <dbReference type="ARBA" id="ARBA00022989"/>
    </source>
</evidence>
<feature type="transmembrane region" description="Helical" evidence="7">
    <location>
        <begin position="58"/>
        <end position="80"/>
    </location>
</feature>
<comment type="subcellular location">
    <subcellularLocation>
        <location evidence="1">Cell membrane</location>
        <topology evidence="1">Multi-pass membrane protein</topology>
    </subcellularLocation>
</comment>
<comment type="caution">
    <text evidence="8">The sequence shown here is derived from an EMBL/GenBank/DDBJ whole genome shotgun (WGS) entry which is preliminary data.</text>
</comment>
<evidence type="ECO:0000256" key="7">
    <source>
        <dbReference type="SAM" id="Phobius"/>
    </source>
</evidence>
<dbReference type="Proteomes" id="UP000574067">
    <property type="component" value="Unassembled WGS sequence"/>
</dbReference>
<accession>A0A848F1L5</accession>
<dbReference type="InterPro" id="IPR005538">
    <property type="entry name" value="LrgA/CidA"/>
</dbReference>
<reference evidence="8 9" key="1">
    <citation type="submission" date="2020-04" db="EMBL/GenBank/DDBJ databases">
        <title>Azohydromonas sp. isolated from soil.</title>
        <authorList>
            <person name="Dahal R.H."/>
        </authorList>
    </citation>
    <scope>NUCLEOTIDE SEQUENCE [LARGE SCALE GENOMIC DNA]</scope>
    <source>
        <strain evidence="8 9">G-1-1-14</strain>
    </source>
</reference>
<evidence type="ECO:0000256" key="2">
    <source>
        <dbReference type="ARBA" id="ARBA00022475"/>
    </source>
</evidence>
<keyword evidence="2" id="KW-1003">Cell membrane</keyword>
<dbReference type="PANTHER" id="PTHR33931:SF2">
    <property type="entry name" value="HOLIN-LIKE PROTEIN CIDA"/>
    <property type="match status" value="1"/>
</dbReference>
<organism evidence="8 9">
    <name type="scientific">Azohydromonas caseinilytica</name>
    <dbReference type="NCBI Taxonomy" id="2728836"/>
    <lineage>
        <taxon>Bacteria</taxon>
        <taxon>Pseudomonadati</taxon>
        <taxon>Pseudomonadota</taxon>
        <taxon>Betaproteobacteria</taxon>
        <taxon>Burkholderiales</taxon>
        <taxon>Sphaerotilaceae</taxon>
        <taxon>Azohydromonas</taxon>
    </lineage>
</organism>
<keyword evidence="5 7" id="KW-0472">Membrane</keyword>
<dbReference type="GO" id="GO:0005886">
    <property type="term" value="C:plasma membrane"/>
    <property type="evidence" value="ECO:0007669"/>
    <property type="project" value="UniProtKB-SubCell"/>
</dbReference>
<evidence type="ECO:0000256" key="1">
    <source>
        <dbReference type="ARBA" id="ARBA00004651"/>
    </source>
</evidence>
<proteinExistence type="predicted"/>
<evidence type="ECO:0000256" key="6">
    <source>
        <dbReference type="SAM" id="MobiDB-lite"/>
    </source>
</evidence>
<dbReference type="EMBL" id="JABBFW010000001">
    <property type="protein sequence ID" value="NML13574.1"/>
    <property type="molecule type" value="Genomic_DNA"/>
</dbReference>